<sequence length="281" mass="32810">MKSDPDVIGHGEKECEIENEIGDEKDYGDRLRASVVRHTLVIQVAAHSKIIEKEMSAPTKQLSNPDVEYSSGDSNIPLKKQWKKMAHQKVDSLGSLFTWCNRGKFPNRVEDRLDRAFANPAWYTLWHSSIITNLTKYVSDHCPILLECCLNPGNISRKKNKLYRLENFWLSNEECETIVHHSWVPSREITLNINQVGTSLLDCSRKTFGSIPKRIKECREKLKNLQEVPYTVNMSTKEEKLFEKELDELLEQEEIRWKQRSRAYWLNNGDHNTFFFHKKAS</sequence>
<dbReference type="PANTHER" id="PTHR33710">
    <property type="entry name" value="BNAC02G09200D PROTEIN"/>
    <property type="match status" value="1"/>
</dbReference>
<name>A0AAN9EZV6_CROPI</name>
<evidence type="ECO:0000313" key="1">
    <source>
        <dbReference type="EMBL" id="KAK7266044.1"/>
    </source>
</evidence>
<dbReference type="Gene3D" id="3.60.10.10">
    <property type="entry name" value="Endonuclease/exonuclease/phosphatase"/>
    <property type="match status" value="1"/>
</dbReference>
<reference evidence="1 2" key="1">
    <citation type="submission" date="2024-01" db="EMBL/GenBank/DDBJ databases">
        <title>The genomes of 5 underutilized Papilionoideae crops provide insights into root nodulation and disease resistanc.</title>
        <authorList>
            <person name="Yuan L."/>
        </authorList>
    </citation>
    <scope>NUCLEOTIDE SEQUENCE [LARGE SCALE GENOMIC DNA]</scope>
    <source>
        <strain evidence="1">ZHUSHIDOU_FW_LH</strain>
        <tissue evidence="1">Leaf</tissue>
    </source>
</reference>
<dbReference type="EMBL" id="JAYWIO010000004">
    <property type="protein sequence ID" value="KAK7266044.1"/>
    <property type="molecule type" value="Genomic_DNA"/>
</dbReference>
<protein>
    <submittedName>
        <fullName evidence="1">Uncharacterized protein</fullName>
    </submittedName>
</protein>
<dbReference type="InterPro" id="IPR036691">
    <property type="entry name" value="Endo/exonu/phosph_ase_sf"/>
</dbReference>
<keyword evidence="2" id="KW-1185">Reference proteome</keyword>
<proteinExistence type="predicted"/>
<gene>
    <name evidence="1" type="ORF">RIF29_18683</name>
</gene>
<dbReference type="AlphaFoldDB" id="A0AAN9EZV6"/>
<evidence type="ECO:0000313" key="2">
    <source>
        <dbReference type="Proteomes" id="UP001372338"/>
    </source>
</evidence>
<accession>A0AAN9EZV6</accession>
<dbReference type="Proteomes" id="UP001372338">
    <property type="component" value="Unassembled WGS sequence"/>
</dbReference>
<dbReference type="SUPFAM" id="SSF56219">
    <property type="entry name" value="DNase I-like"/>
    <property type="match status" value="1"/>
</dbReference>
<dbReference type="PANTHER" id="PTHR33710:SF71">
    <property type="entry name" value="ENDONUCLEASE_EXONUCLEASE_PHOSPHATASE DOMAIN-CONTAINING PROTEIN"/>
    <property type="match status" value="1"/>
</dbReference>
<organism evidence="1 2">
    <name type="scientific">Crotalaria pallida</name>
    <name type="common">Smooth rattlebox</name>
    <name type="synonym">Crotalaria striata</name>
    <dbReference type="NCBI Taxonomy" id="3830"/>
    <lineage>
        <taxon>Eukaryota</taxon>
        <taxon>Viridiplantae</taxon>
        <taxon>Streptophyta</taxon>
        <taxon>Embryophyta</taxon>
        <taxon>Tracheophyta</taxon>
        <taxon>Spermatophyta</taxon>
        <taxon>Magnoliopsida</taxon>
        <taxon>eudicotyledons</taxon>
        <taxon>Gunneridae</taxon>
        <taxon>Pentapetalae</taxon>
        <taxon>rosids</taxon>
        <taxon>fabids</taxon>
        <taxon>Fabales</taxon>
        <taxon>Fabaceae</taxon>
        <taxon>Papilionoideae</taxon>
        <taxon>50 kb inversion clade</taxon>
        <taxon>genistoids sensu lato</taxon>
        <taxon>core genistoids</taxon>
        <taxon>Crotalarieae</taxon>
        <taxon>Crotalaria</taxon>
    </lineage>
</organism>
<comment type="caution">
    <text evidence="1">The sequence shown here is derived from an EMBL/GenBank/DDBJ whole genome shotgun (WGS) entry which is preliminary data.</text>
</comment>